<dbReference type="Proteomes" id="UP000035880">
    <property type="component" value="Chromosome 3L"/>
</dbReference>
<feature type="transmembrane region" description="Helical" evidence="8">
    <location>
        <begin position="129"/>
        <end position="146"/>
    </location>
</feature>
<comment type="subcellular location">
    <subcellularLocation>
        <location evidence="1">Membrane</location>
        <topology evidence="1">Multi-pass membrane protein</topology>
    </subcellularLocation>
</comment>
<dbReference type="GO" id="GO:0005262">
    <property type="term" value="F:calcium channel activity"/>
    <property type="evidence" value="ECO:0007669"/>
    <property type="project" value="TreeGrafter"/>
</dbReference>
<evidence type="ECO:0000256" key="7">
    <source>
        <dbReference type="SAM" id="MobiDB-lite"/>
    </source>
</evidence>
<gene>
    <name evidence="11" type="primary">Dsim\GD12415</name>
    <name evidence="11" type="ORF">Dsimw501_GD12415</name>
</gene>
<reference evidence="11 12" key="1">
    <citation type="journal article" date="2013" name="Genome Res.">
        <title>A second-generation assembly of the Drosophila simulans genome provides new insights into patterns of lineage-specific divergence.</title>
        <authorList>
            <person name="Hu T.T."/>
            <person name="Eisen M.B."/>
            <person name="Thornton K.R."/>
            <person name="Andolfatto P."/>
        </authorList>
    </citation>
    <scope>NUCLEOTIDE SEQUENCE [LARGE SCALE GENOMIC DNA]</scope>
    <source>
        <strain evidence="12">w501</strain>
    </source>
</reference>
<evidence type="ECO:0000256" key="5">
    <source>
        <dbReference type="ARBA" id="ARBA00023136"/>
    </source>
</evidence>
<feature type="transmembrane region" description="Helical" evidence="8">
    <location>
        <begin position="500"/>
        <end position="522"/>
    </location>
</feature>
<proteinExistence type="inferred from homology"/>
<dbReference type="GO" id="GO:0005509">
    <property type="term" value="F:calcium ion binding"/>
    <property type="evidence" value="ECO:0007669"/>
    <property type="project" value="InterPro"/>
</dbReference>
<feature type="domain" description="Polycystin" evidence="10">
    <location>
        <begin position="171"/>
        <end position="368"/>
    </location>
</feature>
<sequence length="736" mass="85663">MSLTSISRKDLTCFVVTASVVLVCFILVAIFSGFMHEPQRLKTMLVTIVLVFFFQYLILEPIRFFILSIDYATWPQEDPPYKAEEGGPTMDHIDYLKIRLRSLRSELLISEGHTNEQLNQKYKHIASDLLLYGSYFIALMLMVVLQEDQTNYYNTNNMQRLFWDNTTVTFGLSQVYFIYQVHSYLKITLVEAFYAQKTHGSEGWWAMDQWQKIGVVRLRQMRPVDCHIGLGKPEWDTKTYAPEWRLPYSRMHYTEKFWRIYDPFVPAEFEPSFLNGLLLNYDHYGYLLNYPEVAGYVVLLMSTKVNCVKQIEYLRDYSWLDKNSSALFIDLTMYNADANLFTLITLRLENSPFGIQLPRVHVDSVSMLGSVETRSTPQLLILFVYTVLVILFARGVFTKIWHHPAAAHEAWTMVDLAIYILNVLLTILVIMRDIETDALLQMVEKATKGQYLDFQRPLRIHQMLFIVKGFLVCITTLRLWKVLQFSSVFQLFTQTLFSAWRAVASLGVIIVVVIMAIGITLAVPNGNNAVVFSHMVQSVVTCMWYSMGFNGDIRPADFFHGGRILGILLYLALVFFLAILLMNVFASVIYDYFNETSRIIKEHANRSSITFLEFLHVEYADLFGDTFRCLRKTYERRGHTVAENVELELNRRELIKFKRDLIKTPQELKRARLTKEQRSADYHLRGEKLFKLMAILDLQVEILERLVLGDKDGKLPTPPPSDSDPDDMPEMYRKRR</sequence>
<dbReference type="AlphaFoldDB" id="A0A0J9RX85"/>
<keyword evidence="3 8" id="KW-0812">Transmembrane</keyword>
<evidence type="ECO:0000313" key="12">
    <source>
        <dbReference type="Proteomes" id="UP000035880"/>
    </source>
</evidence>
<feature type="transmembrane region" description="Helical" evidence="8">
    <location>
        <begin position="463"/>
        <end position="480"/>
    </location>
</feature>
<dbReference type="EMBL" id="CM002912">
    <property type="protein sequence ID" value="KMZ00213.1"/>
    <property type="molecule type" value="Genomic_DNA"/>
</dbReference>
<dbReference type="InterPro" id="IPR013122">
    <property type="entry name" value="PKD1_2_channel"/>
</dbReference>
<dbReference type="Bgee" id="FBgn0184147">
    <property type="expression patterns" value="Expressed in male reproductive system and 2 other cell types or tissues"/>
</dbReference>
<dbReference type="GO" id="GO:0050960">
    <property type="term" value="P:detection of temperature stimulus involved in thermoception"/>
    <property type="evidence" value="ECO:0007669"/>
    <property type="project" value="EnsemblMetazoa"/>
</dbReference>
<keyword evidence="5 8" id="KW-0472">Membrane</keyword>
<evidence type="ECO:0000259" key="9">
    <source>
        <dbReference type="Pfam" id="PF08016"/>
    </source>
</evidence>
<keyword evidence="4 8" id="KW-1133">Transmembrane helix</keyword>
<feature type="transmembrane region" description="Helical" evidence="8">
    <location>
        <begin position="379"/>
        <end position="398"/>
    </location>
</feature>
<dbReference type="Pfam" id="PF20519">
    <property type="entry name" value="Polycystin_dom"/>
    <property type="match status" value="1"/>
</dbReference>
<feature type="transmembrane region" description="Helical" evidence="8">
    <location>
        <begin position="12"/>
        <end position="35"/>
    </location>
</feature>
<evidence type="ECO:0000256" key="3">
    <source>
        <dbReference type="ARBA" id="ARBA00022692"/>
    </source>
</evidence>
<dbReference type="GO" id="GO:0016020">
    <property type="term" value="C:membrane"/>
    <property type="evidence" value="ECO:0007669"/>
    <property type="project" value="UniProtKB-SubCell"/>
</dbReference>
<feature type="region of interest" description="Disordered" evidence="7">
    <location>
        <begin position="711"/>
        <end position="736"/>
    </location>
</feature>
<dbReference type="InterPro" id="IPR046791">
    <property type="entry name" value="Polycystin_dom"/>
</dbReference>
<evidence type="ECO:0000256" key="8">
    <source>
        <dbReference type="SAM" id="Phobius"/>
    </source>
</evidence>
<organism evidence="11 12">
    <name type="scientific">Drosophila simulans</name>
    <name type="common">Fruit fly</name>
    <dbReference type="NCBI Taxonomy" id="7240"/>
    <lineage>
        <taxon>Eukaryota</taxon>
        <taxon>Metazoa</taxon>
        <taxon>Ecdysozoa</taxon>
        <taxon>Arthropoda</taxon>
        <taxon>Hexapoda</taxon>
        <taxon>Insecta</taxon>
        <taxon>Pterygota</taxon>
        <taxon>Neoptera</taxon>
        <taxon>Endopterygota</taxon>
        <taxon>Diptera</taxon>
        <taxon>Brachycera</taxon>
        <taxon>Muscomorpha</taxon>
        <taxon>Ephydroidea</taxon>
        <taxon>Drosophilidae</taxon>
        <taxon>Drosophila</taxon>
        <taxon>Sophophora</taxon>
    </lineage>
</organism>
<name>A0A0J9RX85_DROSI</name>
<dbReference type="GO" id="GO:0050982">
    <property type="term" value="P:detection of mechanical stimulus"/>
    <property type="evidence" value="ECO:0007669"/>
    <property type="project" value="TreeGrafter"/>
</dbReference>
<feature type="transmembrane region" description="Helical" evidence="8">
    <location>
        <begin position="529"/>
        <end position="547"/>
    </location>
</feature>
<dbReference type="InterPro" id="IPR051223">
    <property type="entry name" value="Polycystin"/>
</dbReference>
<protein>
    <submittedName>
        <fullName evidence="11">Uncharacterized protein</fullName>
    </submittedName>
</protein>
<dbReference type="OrthoDB" id="5322100at2759"/>
<evidence type="ECO:0000256" key="4">
    <source>
        <dbReference type="ARBA" id="ARBA00022989"/>
    </source>
</evidence>
<evidence type="ECO:0000259" key="10">
    <source>
        <dbReference type="Pfam" id="PF20519"/>
    </source>
</evidence>
<evidence type="ECO:0000256" key="1">
    <source>
        <dbReference type="ARBA" id="ARBA00004141"/>
    </source>
</evidence>
<evidence type="ECO:0000313" key="11">
    <source>
        <dbReference type="EMBL" id="KMZ00213.1"/>
    </source>
</evidence>
<feature type="transmembrane region" description="Helical" evidence="8">
    <location>
        <begin position="161"/>
        <end position="179"/>
    </location>
</feature>
<feature type="transmembrane region" description="Helical" evidence="8">
    <location>
        <begin position="567"/>
        <end position="593"/>
    </location>
</feature>
<accession>A0A0J9RX85</accession>
<dbReference type="GO" id="GO:0070417">
    <property type="term" value="P:cellular response to cold"/>
    <property type="evidence" value="ECO:0007669"/>
    <property type="project" value="EnsemblMetazoa"/>
</dbReference>
<dbReference type="PRINTS" id="PR01433">
    <property type="entry name" value="POLYCYSTIN2"/>
</dbReference>
<feature type="transmembrane region" description="Helical" evidence="8">
    <location>
        <begin position="41"/>
        <end position="59"/>
    </location>
</feature>
<comment type="similarity">
    <text evidence="2">Belongs to the polycystin family.</text>
</comment>
<dbReference type="Pfam" id="PF08016">
    <property type="entry name" value="PKD_channel"/>
    <property type="match status" value="1"/>
</dbReference>
<evidence type="ECO:0000256" key="6">
    <source>
        <dbReference type="ARBA" id="ARBA00023180"/>
    </source>
</evidence>
<evidence type="ECO:0000256" key="2">
    <source>
        <dbReference type="ARBA" id="ARBA00007200"/>
    </source>
</evidence>
<dbReference type="KEGG" id="dsi:Dsimw501_GD12415"/>
<dbReference type="PANTHER" id="PTHR10877:SF183">
    <property type="entry name" value="AT14535P-RELATED"/>
    <property type="match status" value="1"/>
</dbReference>
<dbReference type="PANTHER" id="PTHR10877">
    <property type="entry name" value="POLYCYSTIN FAMILY MEMBER"/>
    <property type="match status" value="1"/>
</dbReference>
<dbReference type="InterPro" id="IPR003915">
    <property type="entry name" value="PKD_2"/>
</dbReference>
<keyword evidence="6" id="KW-0325">Glycoprotein</keyword>
<feature type="transmembrane region" description="Helical" evidence="8">
    <location>
        <begin position="410"/>
        <end position="431"/>
    </location>
</feature>
<feature type="domain" description="Polycystin cation channel PKD1/PKD2" evidence="9">
    <location>
        <begin position="371"/>
        <end position="595"/>
    </location>
</feature>